<keyword evidence="4 14" id="KW-0808">Transferase</keyword>
<dbReference type="Pfam" id="PF00483">
    <property type="entry name" value="NTP_transferase"/>
    <property type="match status" value="1"/>
</dbReference>
<reference evidence="14" key="3">
    <citation type="submission" date="2021-06" db="EMBL/GenBank/DDBJ databases">
        <title>Genomic Description and Analysis of Intracellular Bacteria, Candidatus Berkiella cookevillensis and Candidatus Berkiella aquae.</title>
        <authorList>
            <person name="Kidane D.T."/>
            <person name="Mehari Y.T."/>
            <person name="Rice F.C."/>
            <person name="Arivett B.A."/>
            <person name="Farone A.L."/>
            <person name="Berk S.G."/>
            <person name="Farone M.B."/>
        </authorList>
    </citation>
    <scope>NUCLEOTIDE SEQUENCE</scope>
    <source>
        <strain evidence="14">CC99</strain>
    </source>
</reference>
<name>A0A0Q9Y9C4_9GAMM</name>
<dbReference type="InterPro" id="IPR011051">
    <property type="entry name" value="RmlC_Cupin_sf"/>
</dbReference>
<evidence type="ECO:0000313" key="15">
    <source>
        <dbReference type="Proteomes" id="UP000051494"/>
    </source>
</evidence>
<reference evidence="14" key="2">
    <citation type="journal article" date="2016" name="Genome Announc.">
        <title>Draft Genome Sequences of Two Novel Amoeba-Resistant Intranuclear Bacteria, 'Candidatus Berkiella cookevillensis' and 'Candidatus Berkiella aquae'.</title>
        <authorList>
            <person name="Mehari Y.T."/>
            <person name="Arivett B.A."/>
            <person name="Farone A.L."/>
            <person name="Gunderson J.H."/>
            <person name="Farone M.B."/>
        </authorList>
    </citation>
    <scope>NUCLEOTIDE SEQUENCE</scope>
    <source>
        <strain evidence="14">CC99</strain>
    </source>
</reference>
<feature type="domain" description="Mannose-6-phosphate isomerase type II C-terminal" evidence="11">
    <location>
        <begin position="348"/>
        <end position="463"/>
    </location>
</feature>
<gene>
    <name evidence="13" type="primary">algA</name>
    <name evidence="14" type="ORF">CC99x_002480</name>
    <name evidence="13" type="ORF">CC99x_02430</name>
</gene>
<dbReference type="EMBL" id="LKHV02000001">
    <property type="protein sequence ID" value="MCS5707766.1"/>
    <property type="molecule type" value="Genomic_DNA"/>
</dbReference>
<organism evidence="13">
    <name type="scientific">Candidatus Berkiella cookevillensis</name>
    <dbReference type="NCBI Taxonomy" id="437022"/>
    <lineage>
        <taxon>Bacteria</taxon>
        <taxon>Pseudomonadati</taxon>
        <taxon>Pseudomonadota</taxon>
        <taxon>Gammaproteobacteria</taxon>
        <taxon>Candidatus Berkiellales</taxon>
        <taxon>Candidatus Berkiellaceae</taxon>
        <taxon>Candidatus Berkiella</taxon>
    </lineage>
</organism>
<dbReference type="PATRIC" id="fig|1590042.3.peg.2489"/>
<sequence>MLVPVILAGGVGSRLWPLSRESYPKQFIHLLDDKSLFQKTIQRALSLAPVAPLVLGGEEHRFLIAEQIRALNIPPMPILIEPVMRSTAPAVALAAFYALTQDSEAILLVLPGDHIIPDMAGFKKTVEQGICAAQAGKLVTFGVVPTAPETGYGYIEKGKKYKEDTCLVQGFIEKPNLDKAVQFLESQNYLWNSGMFLFQAKVYLEQLQTFAPEIYQATQRSFQHRMTDIDFIRPQIASFEKSPSDSIDYAVMEKTTDAVVVPLQSAWKDVGAWDALAEIYPQDTDGNACQGDVLAVETKNCLLQSKQRLVVAVGVENLIIIETPDVVLVLNKAHSQSIKTVVSQLKIQNRKEVFQHQRTHRPWGCFESIDNGERFQVKHITVNVGGKLSLQRHHHRSEHWVVVKGTAKVTRGEEAFLLSENQSTYIPTGVMHRLENVGKIPLEIIEVQSGAYLGEDDIERFHDQYGREEVKMPIDEISVE</sequence>
<dbReference type="Gene3D" id="3.90.550.10">
    <property type="entry name" value="Spore Coat Polysaccharide Biosynthesis Protein SpsA, Chain A"/>
    <property type="match status" value="1"/>
</dbReference>
<evidence type="ECO:0000256" key="6">
    <source>
        <dbReference type="ARBA" id="ARBA00022741"/>
    </source>
</evidence>
<dbReference type="InterPro" id="IPR001538">
    <property type="entry name" value="Man6P_isomerase-2_C"/>
</dbReference>
<keyword evidence="5 14" id="KW-0548">Nucleotidyltransferase</keyword>
<evidence type="ECO:0000256" key="2">
    <source>
        <dbReference type="ARBA" id="ARBA00006115"/>
    </source>
</evidence>
<proteinExistence type="inferred from homology"/>
<dbReference type="EC" id="2.7.7.13" evidence="3"/>
<dbReference type="CDD" id="cd02213">
    <property type="entry name" value="cupin_PMI_typeII_C"/>
    <property type="match status" value="1"/>
</dbReference>
<dbReference type="Pfam" id="PF01050">
    <property type="entry name" value="MannoseP_isomer"/>
    <property type="match status" value="1"/>
</dbReference>
<keyword evidence="7" id="KW-0342">GTP-binding</keyword>
<dbReference type="SUPFAM" id="SSF51182">
    <property type="entry name" value="RmlC-like cupins"/>
    <property type="match status" value="1"/>
</dbReference>
<evidence type="ECO:0000256" key="7">
    <source>
        <dbReference type="ARBA" id="ARBA00023134"/>
    </source>
</evidence>
<evidence type="ECO:0000259" key="11">
    <source>
        <dbReference type="Pfam" id="PF01050"/>
    </source>
</evidence>
<dbReference type="Gene3D" id="2.60.120.10">
    <property type="entry name" value="Jelly Rolls"/>
    <property type="match status" value="1"/>
</dbReference>
<dbReference type="CDD" id="cd02509">
    <property type="entry name" value="GDP-M1P_Guanylyltransferase"/>
    <property type="match status" value="1"/>
</dbReference>
<dbReference type="GO" id="GO:0005525">
    <property type="term" value="F:GTP binding"/>
    <property type="evidence" value="ECO:0007669"/>
    <property type="project" value="UniProtKB-KW"/>
</dbReference>
<dbReference type="InterPro" id="IPR005835">
    <property type="entry name" value="NTP_transferase_dom"/>
</dbReference>
<dbReference type="Pfam" id="PF22640">
    <property type="entry name" value="ManC_GMP_beta-helix"/>
    <property type="match status" value="1"/>
</dbReference>
<dbReference type="GO" id="GO:0004475">
    <property type="term" value="F:mannose-1-phosphate guanylyltransferase (GTP) activity"/>
    <property type="evidence" value="ECO:0007669"/>
    <property type="project" value="UniProtKB-EC"/>
</dbReference>
<evidence type="ECO:0000259" key="12">
    <source>
        <dbReference type="Pfam" id="PF22640"/>
    </source>
</evidence>
<dbReference type="OrthoDB" id="9806359at2"/>
<evidence type="ECO:0000313" key="14">
    <source>
        <dbReference type="EMBL" id="MCS5707766.1"/>
    </source>
</evidence>
<dbReference type="FunFam" id="3.90.550.10:FF:000046">
    <property type="entry name" value="Mannose-1-phosphate guanylyltransferase (GDP)"/>
    <property type="match status" value="1"/>
</dbReference>
<comment type="pathway">
    <text evidence="1">Nucleotide-sugar biosynthesis; GDP-alpha-D-mannose biosynthesis; GDP-alpha-D-mannose from alpha-D-mannose 1-phosphate (GTP route): step 1/1.</text>
</comment>
<feature type="domain" description="MannoseP isomerase/GMP-like beta-helix" evidence="12">
    <location>
        <begin position="291"/>
        <end position="345"/>
    </location>
</feature>
<comment type="catalytic activity">
    <reaction evidence="8">
        <text>alpha-D-mannose 1-phosphate + GTP + H(+) = GDP-alpha-D-mannose + diphosphate</text>
        <dbReference type="Rhea" id="RHEA:15229"/>
        <dbReference type="ChEBI" id="CHEBI:15378"/>
        <dbReference type="ChEBI" id="CHEBI:33019"/>
        <dbReference type="ChEBI" id="CHEBI:37565"/>
        <dbReference type="ChEBI" id="CHEBI:57527"/>
        <dbReference type="ChEBI" id="CHEBI:58409"/>
        <dbReference type="EC" id="2.7.7.13"/>
    </reaction>
</comment>
<dbReference type="InterPro" id="IPR051161">
    <property type="entry name" value="Mannose-6P_isomerase_type2"/>
</dbReference>
<reference evidence="13" key="1">
    <citation type="submission" date="2015-09" db="EMBL/GenBank/DDBJ databases">
        <title>Draft Genome Sequences of Two Novel Amoeba-resistant Intranuclear Bacteria, Candidatus Berkiella cookevillensis and Candidatus Berkiella aquae.</title>
        <authorList>
            <person name="Mehari Y.T."/>
            <person name="Arivett B.A."/>
            <person name="Farone A.L."/>
            <person name="Gunderson J.H."/>
            <person name="Farone M.B."/>
        </authorList>
    </citation>
    <scope>NUCLEOTIDE SEQUENCE [LARGE SCALE GENOMIC DNA]</scope>
    <source>
        <strain evidence="13">CC99</strain>
    </source>
</reference>
<accession>A0A0Q9Y9C4</accession>
<dbReference type="SUPFAM" id="SSF53448">
    <property type="entry name" value="Nucleotide-diphospho-sugar transferases"/>
    <property type="match status" value="1"/>
</dbReference>
<dbReference type="AlphaFoldDB" id="A0A0Q9Y9C4"/>
<dbReference type="STRING" id="437022.CC99x_02430"/>
<evidence type="ECO:0000256" key="1">
    <source>
        <dbReference type="ARBA" id="ARBA00004823"/>
    </source>
</evidence>
<evidence type="ECO:0000256" key="8">
    <source>
        <dbReference type="ARBA" id="ARBA00047343"/>
    </source>
</evidence>
<dbReference type="UniPathway" id="UPA00126">
    <property type="reaction ID" value="UER00930"/>
</dbReference>
<comment type="similarity">
    <text evidence="2 9">Belongs to the mannose-6-phosphate isomerase type 2 family.</text>
</comment>
<dbReference type="InterPro" id="IPR049577">
    <property type="entry name" value="GMPP_N"/>
</dbReference>
<evidence type="ECO:0000256" key="4">
    <source>
        <dbReference type="ARBA" id="ARBA00022679"/>
    </source>
</evidence>
<keyword evidence="14" id="KW-0413">Isomerase</keyword>
<dbReference type="PANTHER" id="PTHR46390">
    <property type="entry name" value="MANNOSE-1-PHOSPHATE GUANYLYLTRANSFERASE"/>
    <property type="match status" value="1"/>
</dbReference>
<dbReference type="InterPro" id="IPR006375">
    <property type="entry name" value="Man1P_GuaTrfase/Man6P_Isoase"/>
</dbReference>
<comment type="caution">
    <text evidence="13">The sequence shown here is derived from an EMBL/GenBank/DDBJ whole genome shotgun (WGS) entry which is preliminary data.</text>
</comment>
<dbReference type="InterPro" id="IPR014710">
    <property type="entry name" value="RmlC-like_jellyroll"/>
</dbReference>
<dbReference type="EMBL" id="LKHV01000018">
    <property type="protein sequence ID" value="KRG17360.1"/>
    <property type="molecule type" value="Genomic_DNA"/>
</dbReference>
<dbReference type="InterPro" id="IPR054566">
    <property type="entry name" value="ManC/GMP-like_b-helix"/>
</dbReference>
<evidence type="ECO:0000256" key="9">
    <source>
        <dbReference type="RuleBase" id="RU004190"/>
    </source>
</evidence>
<dbReference type="NCBIfam" id="TIGR01479">
    <property type="entry name" value="GMP_PMI"/>
    <property type="match status" value="1"/>
</dbReference>
<dbReference type="GO" id="GO:0009298">
    <property type="term" value="P:GDP-mannose biosynthetic process"/>
    <property type="evidence" value="ECO:0007669"/>
    <property type="project" value="UniProtKB-UniPathway"/>
</dbReference>
<dbReference type="GO" id="GO:0016853">
    <property type="term" value="F:isomerase activity"/>
    <property type="evidence" value="ECO:0007669"/>
    <property type="project" value="UniProtKB-KW"/>
</dbReference>
<keyword evidence="6" id="KW-0547">Nucleotide-binding</keyword>
<dbReference type="FunFam" id="2.60.120.10:FF:000032">
    <property type="entry name" value="Mannose-1-phosphate guanylyltransferase/mannose-6-phosphate isomerase"/>
    <property type="match status" value="1"/>
</dbReference>
<evidence type="ECO:0000259" key="10">
    <source>
        <dbReference type="Pfam" id="PF00483"/>
    </source>
</evidence>
<dbReference type="InterPro" id="IPR029044">
    <property type="entry name" value="Nucleotide-diphossugar_trans"/>
</dbReference>
<keyword evidence="15" id="KW-1185">Reference proteome</keyword>
<dbReference type="Proteomes" id="UP000051494">
    <property type="component" value="Unassembled WGS sequence"/>
</dbReference>
<dbReference type="RefSeq" id="WP_057625515.1">
    <property type="nucleotide sequence ID" value="NZ_LKHV02000001.1"/>
</dbReference>
<feature type="domain" description="Nucleotidyl transferase" evidence="10">
    <location>
        <begin position="4"/>
        <end position="284"/>
    </location>
</feature>
<evidence type="ECO:0000313" key="13">
    <source>
        <dbReference type="EMBL" id="KRG17360.1"/>
    </source>
</evidence>
<evidence type="ECO:0000256" key="5">
    <source>
        <dbReference type="ARBA" id="ARBA00022695"/>
    </source>
</evidence>
<dbReference type="GO" id="GO:0000271">
    <property type="term" value="P:polysaccharide biosynthetic process"/>
    <property type="evidence" value="ECO:0007669"/>
    <property type="project" value="InterPro"/>
</dbReference>
<evidence type="ECO:0000256" key="3">
    <source>
        <dbReference type="ARBA" id="ARBA00012387"/>
    </source>
</evidence>
<dbReference type="PANTHER" id="PTHR46390:SF1">
    <property type="entry name" value="MANNOSE-1-PHOSPHATE GUANYLYLTRANSFERASE"/>
    <property type="match status" value="1"/>
</dbReference>
<protein>
    <recommendedName>
        <fullName evidence="3">mannose-1-phosphate guanylyltransferase</fullName>
        <ecNumber evidence="3">2.7.7.13</ecNumber>
    </recommendedName>
</protein>